<sequence length="452" mass="51805">MTKQRKKLPSPNQGDEETMETPALRKWGVSSLKFQPILEEKENDETDTKGIEVHAKQANLRVEELMVHRRLQFSAAATSTQQAPNAKEKTADDRQKKLNENTSSQMGKPLTYIPPSMRDGTFVVQIEKEDTRAQEESLKNGLIGYVLGDSPYEKSMENYVTNVWSFVAKPKNLYHDEGYYIFQFQSIEDRDLVLHAGPYTYHNKPFILQQWKIDFCFNPECLRIIPLWMKFPRLPLGYWFTETLSKLACVVGKPLYTDRVTAKMDKASYARVLVETDVSHPLPESFEMQTPKGVIKQQIAYDWRPKFCCDCIRFGHDTIECWAKTKQVNEEEFKEQPRRRRRNKKKKHITQKWVQKIHVSSTSNDAESSGTQKEKHVRMSTAEGVQPTTKQIPTEDPNTTLSKIGAGQGKQTTNVRGNTAAATTSSNRFAILQNHLSDQEPRDAGPTSSSHQ</sequence>
<dbReference type="PANTHER" id="PTHR33233">
    <property type="entry name" value="ENDONUCLEASE/EXONUCLEASE/PHOSPHATASE"/>
    <property type="match status" value="1"/>
</dbReference>
<evidence type="ECO:0000313" key="4">
    <source>
        <dbReference type="Proteomes" id="UP000187609"/>
    </source>
</evidence>
<dbReference type="Proteomes" id="UP000187609">
    <property type="component" value="Unassembled WGS sequence"/>
</dbReference>
<organism evidence="3 4">
    <name type="scientific">Nicotiana attenuata</name>
    <name type="common">Coyote tobacco</name>
    <dbReference type="NCBI Taxonomy" id="49451"/>
    <lineage>
        <taxon>Eukaryota</taxon>
        <taxon>Viridiplantae</taxon>
        <taxon>Streptophyta</taxon>
        <taxon>Embryophyta</taxon>
        <taxon>Tracheophyta</taxon>
        <taxon>Spermatophyta</taxon>
        <taxon>Magnoliopsida</taxon>
        <taxon>eudicotyledons</taxon>
        <taxon>Gunneridae</taxon>
        <taxon>Pentapetalae</taxon>
        <taxon>asterids</taxon>
        <taxon>lamiids</taxon>
        <taxon>Solanales</taxon>
        <taxon>Solanaceae</taxon>
        <taxon>Nicotianoideae</taxon>
        <taxon>Nicotianeae</taxon>
        <taxon>Nicotiana</taxon>
    </lineage>
</organism>
<feature type="compositionally biased region" description="Polar residues" evidence="1">
    <location>
        <begin position="409"/>
        <end position="428"/>
    </location>
</feature>
<comment type="caution">
    <text evidence="3">The sequence shown here is derived from an EMBL/GenBank/DDBJ whole genome shotgun (WGS) entry which is preliminary data.</text>
</comment>
<feature type="region of interest" description="Disordered" evidence="1">
    <location>
        <begin position="75"/>
        <end position="111"/>
    </location>
</feature>
<gene>
    <name evidence="3" type="ORF">A4A49_18405</name>
</gene>
<feature type="domain" description="DUF4283" evidence="2">
    <location>
        <begin position="135"/>
        <end position="218"/>
    </location>
</feature>
<feature type="region of interest" description="Disordered" evidence="1">
    <location>
        <begin position="1"/>
        <end position="24"/>
    </location>
</feature>
<feature type="region of interest" description="Disordered" evidence="1">
    <location>
        <begin position="330"/>
        <end position="452"/>
    </location>
</feature>
<name>A0A1J6JG07_NICAT</name>
<feature type="compositionally biased region" description="Polar residues" evidence="1">
    <location>
        <begin position="386"/>
        <end position="402"/>
    </location>
</feature>
<protein>
    <recommendedName>
        <fullName evidence="2">DUF4283 domain-containing protein</fullName>
    </recommendedName>
</protein>
<evidence type="ECO:0000313" key="3">
    <source>
        <dbReference type="EMBL" id="OIT08591.1"/>
    </source>
</evidence>
<dbReference type="EMBL" id="MJEQ01037183">
    <property type="protein sequence ID" value="OIT08591.1"/>
    <property type="molecule type" value="Genomic_DNA"/>
</dbReference>
<proteinExistence type="predicted"/>
<feature type="compositionally biased region" description="Polar residues" evidence="1">
    <location>
        <begin position="358"/>
        <end position="371"/>
    </location>
</feature>
<dbReference type="AlphaFoldDB" id="A0A1J6JG07"/>
<reference evidence="3" key="1">
    <citation type="submission" date="2016-11" db="EMBL/GenBank/DDBJ databases">
        <title>The genome of Nicotiana attenuata.</title>
        <authorList>
            <person name="Xu S."/>
            <person name="Brockmoeller T."/>
            <person name="Gaquerel E."/>
            <person name="Navarro A."/>
            <person name="Kuhl H."/>
            <person name="Gase K."/>
            <person name="Ling Z."/>
            <person name="Zhou W."/>
            <person name="Kreitzer C."/>
            <person name="Stanke M."/>
            <person name="Tang H."/>
            <person name="Lyons E."/>
            <person name="Pandey P."/>
            <person name="Pandey S.P."/>
            <person name="Timmermann B."/>
            <person name="Baldwin I.T."/>
        </authorList>
    </citation>
    <scope>NUCLEOTIDE SEQUENCE [LARGE SCALE GENOMIC DNA]</scope>
    <source>
        <strain evidence="3">UT</strain>
    </source>
</reference>
<accession>A0A1J6JG07</accession>
<dbReference type="Pfam" id="PF14111">
    <property type="entry name" value="DUF4283"/>
    <property type="match status" value="1"/>
</dbReference>
<feature type="compositionally biased region" description="Basic and acidic residues" evidence="1">
    <location>
        <begin position="86"/>
        <end position="99"/>
    </location>
</feature>
<dbReference type="PANTHER" id="PTHR33233:SF17">
    <property type="entry name" value="DUF4283 DOMAIN-CONTAINING PROTEIN"/>
    <property type="match status" value="1"/>
</dbReference>
<evidence type="ECO:0000256" key="1">
    <source>
        <dbReference type="SAM" id="MobiDB-lite"/>
    </source>
</evidence>
<dbReference type="InterPro" id="IPR025558">
    <property type="entry name" value="DUF4283"/>
</dbReference>
<dbReference type="Gramene" id="OIT08591">
    <property type="protein sequence ID" value="OIT08591"/>
    <property type="gene ID" value="A4A49_18405"/>
</dbReference>
<dbReference type="STRING" id="49451.A0A1J6JG07"/>
<feature type="compositionally biased region" description="Basic residues" evidence="1">
    <location>
        <begin position="337"/>
        <end position="350"/>
    </location>
</feature>
<keyword evidence="4" id="KW-1185">Reference proteome</keyword>
<evidence type="ECO:0000259" key="2">
    <source>
        <dbReference type="Pfam" id="PF14111"/>
    </source>
</evidence>
<dbReference type="OMA" id="RSAPKNC"/>